<dbReference type="InterPro" id="IPR052181">
    <property type="entry name" value="5hmC_binding"/>
</dbReference>
<keyword evidence="2" id="KW-0539">Nucleus</keyword>
<comment type="subcellular location">
    <subcellularLocation>
        <location evidence="1">Nucleus</location>
    </subcellularLocation>
</comment>
<evidence type="ECO:0000256" key="1">
    <source>
        <dbReference type="ARBA" id="ARBA00004123"/>
    </source>
</evidence>
<dbReference type="Gene3D" id="3.10.590.10">
    <property type="entry name" value="ph1033 like domains"/>
    <property type="match status" value="1"/>
</dbReference>
<evidence type="ECO:0000313" key="5">
    <source>
        <dbReference type="EMBL" id="GEM12736.1"/>
    </source>
</evidence>
<dbReference type="SUPFAM" id="SSF88697">
    <property type="entry name" value="PUA domain-like"/>
    <property type="match status" value="1"/>
</dbReference>
<accession>A0A511KS61</accession>
<proteinExistence type="predicted"/>
<reference evidence="5 6" key="1">
    <citation type="submission" date="2019-07" db="EMBL/GenBank/DDBJ databases">
        <title>Rhodotorula toruloides NBRC10032 genome sequencing.</title>
        <authorList>
            <person name="Shida Y."/>
            <person name="Takaku H."/>
            <person name="Ogasawara W."/>
            <person name="Mori K."/>
        </authorList>
    </citation>
    <scope>NUCLEOTIDE SEQUENCE [LARGE SCALE GENOMIC DNA]</scope>
    <source>
        <strain evidence="5 6">NBRC10032</strain>
    </source>
</reference>
<name>A0A511KS61_RHOTO</name>
<dbReference type="PANTHER" id="PTHR14087:SF7">
    <property type="entry name" value="THYMOCYTE NUCLEAR PROTEIN 1"/>
    <property type="match status" value="1"/>
</dbReference>
<sequence length="133" mass="15286">MAKGKKPAATTAYTRWLIKAEPESRIEKGVDVKFSIDDLERVKVSSWEGVRNHQANSYLRDQMKPGHLCLFYASNCKVPGVTGIAKVVKEGYPDHNAWDPKHPYYDPKSDPDEPRWYMVDVEARRRLPSQILN</sequence>
<dbReference type="InterPro" id="IPR015947">
    <property type="entry name" value="PUA-like_sf"/>
</dbReference>
<dbReference type="Proteomes" id="UP000321518">
    <property type="component" value="Unassembled WGS sequence"/>
</dbReference>
<evidence type="ECO:0000259" key="4">
    <source>
        <dbReference type="Pfam" id="PF01878"/>
    </source>
</evidence>
<dbReference type="GO" id="GO:0005634">
    <property type="term" value="C:nucleus"/>
    <property type="evidence" value="ECO:0007669"/>
    <property type="project" value="UniProtKB-SubCell"/>
</dbReference>
<comment type="caution">
    <text evidence="5">The sequence shown here is derived from an EMBL/GenBank/DDBJ whole genome shotgun (WGS) entry which is preliminary data.</text>
</comment>
<dbReference type="Pfam" id="PF01878">
    <property type="entry name" value="EVE"/>
    <property type="match status" value="1"/>
</dbReference>
<dbReference type="CDD" id="cd21133">
    <property type="entry name" value="EVE"/>
    <property type="match status" value="1"/>
</dbReference>
<dbReference type="InterPro" id="IPR047197">
    <property type="entry name" value="THYN1-like_EVE"/>
</dbReference>
<protein>
    <submittedName>
        <fullName evidence="5">Thymocyte nuclear protein 1</fullName>
    </submittedName>
</protein>
<dbReference type="PANTHER" id="PTHR14087">
    <property type="entry name" value="THYMOCYTE NUCLEAR PROTEIN 1"/>
    <property type="match status" value="1"/>
</dbReference>
<dbReference type="EMBL" id="BJWK01000025">
    <property type="protein sequence ID" value="GEM12736.1"/>
    <property type="molecule type" value="Genomic_DNA"/>
</dbReference>
<evidence type="ECO:0000256" key="2">
    <source>
        <dbReference type="ARBA" id="ARBA00023242"/>
    </source>
</evidence>
<feature type="region of interest" description="Disordered" evidence="3">
    <location>
        <begin position="94"/>
        <end position="113"/>
    </location>
</feature>
<evidence type="ECO:0000313" key="6">
    <source>
        <dbReference type="Proteomes" id="UP000321518"/>
    </source>
</evidence>
<gene>
    <name evidence="5" type="ORF">Rt10032_c25g6753</name>
</gene>
<dbReference type="OrthoDB" id="41445at2759"/>
<evidence type="ECO:0000256" key="3">
    <source>
        <dbReference type="SAM" id="MobiDB-lite"/>
    </source>
</evidence>
<dbReference type="InterPro" id="IPR002740">
    <property type="entry name" value="EVE_domain"/>
</dbReference>
<dbReference type="AlphaFoldDB" id="A0A511KS61"/>
<feature type="domain" description="EVE" evidence="4">
    <location>
        <begin position="15"/>
        <end position="131"/>
    </location>
</feature>
<organism evidence="5 6">
    <name type="scientific">Rhodotorula toruloides</name>
    <name type="common">Yeast</name>
    <name type="synonym">Rhodosporidium toruloides</name>
    <dbReference type="NCBI Taxonomy" id="5286"/>
    <lineage>
        <taxon>Eukaryota</taxon>
        <taxon>Fungi</taxon>
        <taxon>Dikarya</taxon>
        <taxon>Basidiomycota</taxon>
        <taxon>Pucciniomycotina</taxon>
        <taxon>Microbotryomycetes</taxon>
        <taxon>Sporidiobolales</taxon>
        <taxon>Sporidiobolaceae</taxon>
        <taxon>Rhodotorula</taxon>
    </lineage>
</organism>